<evidence type="ECO:0000256" key="5">
    <source>
        <dbReference type="ARBA" id="ARBA00023242"/>
    </source>
</evidence>
<comment type="caution">
    <text evidence="8">The sequence shown here is derived from an EMBL/GenBank/DDBJ whole genome shotgun (WGS) entry which is preliminary data.</text>
</comment>
<evidence type="ECO:0000259" key="7">
    <source>
        <dbReference type="PROSITE" id="PS50863"/>
    </source>
</evidence>
<evidence type="ECO:0000313" key="9">
    <source>
        <dbReference type="Proteomes" id="UP000655225"/>
    </source>
</evidence>
<evidence type="ECO:0000256" key="1">
    <source>
        <dbReference type="ARBA" id="ARBA00004123"/>
    </source>
</evidence>
<keyword evidence="9" id="KW-1185">Reference proteome</keyword>
<dbReference type="SMART" id="SM01019">
    <property type="entry name" value="B3"/>
    <property type="match status" value="1"/>
</dbReference>
<name>A0A835DFD8_TETSI</name>
<evidence type="ECO:0000313" key="8">
    <source>
        <dbReference type="EMBL" id="KAF8402453.1"/>
    </source>
</evidence>
<gene>
    <name evidence="8" type="ORF">HHK36_010537</name>
</gene>
<dbReference type="Pfam" id="PF02362">
    <property type="entry name" value="B3"/>
    <property type="match status" value="1"/>
</dbReference>
<feature type="region of interest" description="Disordered" evidence="6">
    <location>
        <begin position="277"/>
        <end position="414"/>
    </location>
</feature>
<evidence type="ECO:0000256" key="4">
    <source>
        <dbReference type="ARBA" id="ARBA00023163"/>
    </source>
</evidence>
<dbReference type="InterPro" id="IPR044837">
    <property type="entry name" value="REM16-like"/>
</dbReference>
<dbReference type="SUPFAM" id="SSF101936">
    <property type="entry name" value="DNA-binding pseudobarrel domain"/>
    <property type="match status" value="1"/>
</dbReference>
<dbReference type="InterPro" id="IPR015300">
    <property type="entry name" value="DNA-bd_pseudobarrel_sf"/>
</dbReference>
<feature type="region of interest" description="Disordered" evidence="6">
    <location>
        <begin position="41"/>
        <end position="60"/>
    </location>
</feature>
<dbReference type="Proteomes" id="UP000655225">
    <property type="component" value="Unassembled WGS sequence"/>
</dbReference>
<keyword evidence="3" id="KW-0238">DNA-binding</keyword>
<comment type="subcellular location">
    <subcellularLocation>
        <location evidence="1">Nucleus</location>
    </subcellularLocation>
</comment>
<dbReference type="CDD" id="cd10017">
    <property type="entry name" value="B3_DNA"/>
    <property type="match status" value="1"/>
</dbReference>
<dbReference type="AlphaFoldDB" id="A0A835DFD8"/>
<feature type="domain" description="TF-B3" evidence="7">
    <location>
        <begin position="138"/>
        <end position="229"/>
    </location>
</feature>
<evidence type="ECO:0000256" key="3">
    <source>
        <dbReference type="ARBA" id="ARBA00023125"/>
    </source>
</evidence>
<sequence length="476" mass="53115">MASGSTINTYDEARKKRLNDNKKRFEDLGILKISNSLSEVRNSVNKSSQRHKNPKSGRSVDILELRRSSRARNSVSSYYEEVNIGVAPLRKRKLSSSWSSYLARPLDEVKMASYEEREYAIKRAEEFQSNLQSGHPSFVKSMVRSHVYSCFWLGLPSNFCKDHLPKKELNMLLEDENGTEYDANYIGSRSGLSGGWRGFALDHKLDDGDALVFELTEPSRFKVYIFKASMNDGTRAKRASESKKIADVEECGDAYVSQKLCLKRMVDNAGKLNKAVKADENEDGSECQKPEQKCGANNTSKSKGIVENGGKSVYQNLQPKHGVDNAGKSKTAVKANENGEPEQKCGANNTRESKKIFENGDKSVSQNLRQKRAVDNADKSKTAVKADENGDGSDFQKPEQKCGANDTSESKEIENGSKSVFQKLMHRGGVNSSIELKITIDNSNGSVSDHIQQNDDLTKLRKKTVASTKLFRRKVY</sequence>
<keyword evidence="4" id="KW-0804">Transcription</keyword>
<protein>
    <recommendedName>
        <fullName evidence="7">TF-B3 domain-containing protein</fullName>
    </recommendedName>
</protein>
<feature type="compositionally biased region" description="Basic and acidic residues" evidence="6">
    <location>
        <begin position="372"/>
        <end position="400"/>
    </location>
</feature>
<proteinExistence type="predicted"/>
<dbReference type="OrthoDB" id="1909330at2759"/>
<feature type="compositionally biased region" description="Basic and acidic residues" evidence="6">
    <location>
        <begin position="351"/>
        <end position="361"/>
    </location>
</feature>
<dbReference type="InterPro" id="IPR003340">
    <property type="entry name" value="B3_DNA-bd"/>
</dbReference>
<dbReference type="PANTHER" id="PTHR31391">
    <property type="entry name" value="B3 DOMAIN-CONTAINING PROTEIN OS11G0197600-RELATED"/>
    <property type="match status" value="1"/>
</dbReference>
<dbReference type="PROSITE" id="PS50863">
    <property type="entry name" value="B3"/>
    <property type="match status" value="1"/>
</dbReference>
<reference evidence="8 9" key="1">
    <citation type="submission" date="2020-04" db="EMBL/GenBank/DDBJ databases">
        <title>Plant Genome Project.</title>
        <authorList>
            <person name="Zhang R.-G."/>
        </authorList>
    </citation>
    <scope>NUCLEOTIDE SEQUENCE [LARGE SCALE GENOMIC DNA]</scope>
    <source>
        <strain evidence="8">YNK0</strain>
        <tissue evidence="8">Leaf</tissue>
    </source>
</reference>
<dbReference type="Gene3D" id="2.40.330.10">
    <property type="entry name" value="DNA-binding pseudobarrel domain"/>
    <property type="match status" value="1"/>
</dbReference>
<dbReference type="EMBL" id="JABCRI010000007">
    <property type="protein sequence ID" value="KAF8402453.1"/>
    <property type="molecule type" value="Genomic_DNA"/>
</dbReference>
<accession>A0A835DFD8</accession>
<evidence type="ECO:0000256" key="2">
    <source>
        <dbReference type="ARBA" id="ARBA00023015"/>
    </source>
</evidence>
<dbReference type="GO" id="GO:0003677">
    <property type="term" value="F:DNA binding"/>
    <property type="evidence" value="ECO:0007669"/>
    <property type="project" value="UniProtKB-KW"/>
</dbReference>
<organism evidence="8 9">
    <name type="scientific">Tetracentron sinense</name>
    <name type="common">Spur-leaf</name>
    <dbReference type="NCBI Taxonomy" id="13715"/>
    <lineage>
        <taxon>Eukaryota</taxon>
        <taxon>Viridiplantae</taxon>
        <taxon>Streptophyta</taxon>
        <taxon>Embryophyta</taxon>
        <taxon>Tracheophyta</taxon>
        <taxon>Spermatophyta</taxon>
        <taxon>Magnoliopsida</taxon>
        <taxon>Trochodendrales</taxon>
        <taxon>Trochodendraceae</taxon>
        <taxon>Tetracentron</taxon>
    </lineage>
</organism>
<dbReference type="PANTHER" id="PTHR31391:SF3">
    <property type="entry name" value="B3 DOMAIN-CONTAINING PROTEIN OS05G0481400"/>
    <property type="match status" value="1"/>
</dbReference>
<keyword evidence="2" id="KW-0805">Transcription regulation</keyword>
<evidence type="ECO:0000256" key="6">
    <source>
        <dbReference type="SAM" id="MobiDB-lite"/>
    </source>
</evidence>
<keyword evidence="5" id="KW-0539">Nucleus</keyword>
<dbReference type="GO" id="GO:0005634">
    <property type="term" value="C:nucleus"/>
    <property type="evidence" value="ECO:0007669"/>
    <property type="project" value="UniProtKB-SubCell"/>
</dbReference>